<reference evidence="1 2" key="1">
    <citation type="submission" date="2014-04" db="EMBL/GenBank/DDBJ databases">
        <authorList>
            <consortium name="DOE Joint Genome Institute"/>
            <person name="Kuo A."/>
            <person name="Gay G."/>
            <person name="Dore J."/>
            <person name="Kohler A."/>
            <person name="Nagy L.G."/>
            <person name="Floudas D."/>
            <person name="Copeland A."/>
            <person name="Barry K.W."/>
            <person name="Cichocki N."/>
            <person name="Veneault-Fourrey C."/>
            <person name="LaButti K."/>
            <person name="Lindquist E.A."/>
            <person name="Lipzen A."/>
            <person name="Lundell T."/>
            <person name="Morin E."/>
            <person name="Murat C."/>
            <person name="Sun H."/>
            <person name="Tunlid A."/>
            <person name="Henrissat B."/>
            <person name="Grigoriev I.V."/>
            <person name="Hibbett D.S."/>
            <person name="Martin F."/>
            <person name="Nordberg H.P."/>
            <person name="Cantor M.N."/>
            <person name="Hua S.X."/>
        </authorList>
    </citation>
    <scope>NUCLEOTIDE SEQUENCE [LARGE SCALE GENOMIC DNA]</scope>
    <source>
        <strain evidence="2">h7</strain>
    </source>
</reference>
<evidence type="ECO:0000313" key="1">
    <source>
        <dbReference type="EMBL" id="KIM35256.1"/>
    </source>
</evidence>
<name>A0A0C3BV37_HEBCY</name>
<dbReference type="AlphaFoldDB" id="A0A0C3BV37"/>
<gene>
    <name evidence="1" type="ORF">M413DRAFT_449841</name>
</gene>
<accession>A0A0C3BV37</accession>
<proteinExistence type="predicted"/>
<organism evidence="1 2">
    <name type="scientific">Hebeloma cylindrosporum</name>
    <dbReference type="NCBI Taxonomy" id="76867"/>
    <lineage>
        <taxon>Eukaryota</taxon>
        <taxon>Fungi</taxon>
        <taxon>Dikarya</taxon>
        <taxon>Basidiomycota</taxon>
        <taxon>Agaricomycotina</taxon>
        <taxon>Agaricomycetes</taxon>
        <taxon>Agaricomycetidae</taxon>
        <taxon>Agaricales</taxon>
        <taxon>Agaricineae</taxon>
        <taxon>Hymenogastraceae</taxon>
        <taxon>Hebeloma</taxon>
    </lineage>
</organism>
<dbReference type="Proteomes" id="UP000053424">
    <property type="component" value="Unassembled WGS sequence"/>
</dbReference>
<sequence>MLRFPLCKTNSFAAWILNGWRYAVWYWVIPATELLAMEQVCLEHDLLCAVVIRVLMTCLRMVY</sequence>
<reference evidence="2" key="2">
    <citation type="submission" date="2015-01" db="EMBL/GenBank/DDBJ databases">
        <title>Evolutionary Origins and Diversification of the Mycorrhizal Mutualists.</title>
        <authorList>
            <consortium name="DOE Joint Genome Institute"/>
            <consortium name="Mycorrhizal Genomics Consortium"/>
            <person name="Kohler A."/>
            <person name="Kuo A."/>
            <person name="Nagy L.G."/>
            <person name="Floudas D."/>
            <person name="Copeland A."/>
            <person name="Barry K.W."/>
            <person name="Cichocki N."/>
            <person name="Veneault-Fourrey C."/>
            <person name="LaButti K."/>
            <person name="Lindquist E.A."/>
            <person name="Lipzen A."/>
            <person name="Lundell T."/>
            <person name="Morin E."/>
            <person name="Murat C."/>
            <person name="Riley R."/>
            <person name="Ohm R."/>
            <person name="Sun H."/>
            <person name="Tunlid A."/>
            <person name="Henrissat B."/>
            <person name="Grigoriev I.V."/>
            <person name="Hibbett D.S."/>
            <person name="Martin F."/>
        </authorList>
    </citation>
    <scope>NUCLEOTIDE SEQUENCE [LARGE SCALE GENOMIC DNA]</scope>
    <source>
        <strain evidence="2">h7</strain>
    </source>
</reference>
<protein>
    <submittedName>
        <fullName evidence="1">Uncharacterized protein</fullName>
    </submittedName>
</protein>
<dbReference type="HOGENOM" id="CLU_2886050_0_0_1"/>
<dbReference type="EMBL" id="KN831825">
    <property type="protein sequence ID" value="KIM35256.1"/>
    <property type="molecule type" value="Genomic_DNA"/>
</dbReference>
<evidence type="ECO:0000313" key="2">
    <source>
        <dbReference type="Proteomes" id="UP000053424"/>
    </source>
</evidence>
<keyword evidence="2" id="KW-1185">Reference proteome</keyword>